<organism evidence="2 3">
    <name type="scientific">Roseivirga pacifica</name>
    <dbReference type="NCBI Taxonomy" id="1267423"/>
    <lineage>
        <taxon>Bacteria</taxon>
        <taxon>Pseudomonadati</taxon>
        <taxon>Bacteroidota</taxon>
        <taxon>Cytophagia</taxon>
        <taxon>Cytophagales</taxon>
        <taxon>Roseivirgaceae</taxon>
        <taxon>Roseivirga</taxon>
    </lineage>
</organism>
<proteinExistence type="predicted"/>
<dbReference type="AlphaFoldDB" id="A0A1I0NU90"/>
<evidence type="ECO:0000313" key="3">
    <source>
        <dbReference type="Proteomes" id="UP000199437"/>
    </source>
</evidence>
<dbReference type="GeneID" id="99986202"/>
<keyword evidence="1" id="KW-1133">Transmembrane helix</keyword>
<dbReference type="OrthoDB" id="1134798at2"/>
<dbReference type="STRING" id="1267423.SAMN05216290_1476"/>
<keyword evidence="1" id="KW-0472">Membrane</keyword>
<sequence>MSNAEINTIREYLKQHGFSNVALIDDLVDHLATEIELIQADTGADFEEAFTSAKEKLLPETPHELEIDLKLLTTQKHNIMIKKIAFIGGYLSAICLTVSILFAILSFQNNYQVSIRRKVIKSQYLSSNIQEEATPETISDIYNTYHNETSLLKLQSLNQLGISQMLMVVSILIFSTTYLPYQFYSRYQRSELELLAS</sequence>
<protein>
    <submittedName>
        <fullName evidence="2">Uncharacterized protein</fullName>
    </submittedName>
</protein>
<dbReference type="Proteomes" id="UP000199437">
    <property type="component" value="Unassembled WGS sequence"/>
</dbReference>
<evidence type="ECO:0000313" key="2">
    <source>
        <dbReference type="EMBL" id="SEW05257.1"/>
    </source>
</evidence>
<evidence type="ECO:0000256" key="1">
    <source>
        <dbReference type="SAM" id="Phobius"/>
    </source>
</evidence>
<name>A0A1I0NU90_9BACT</name>
<feature type="transmembrane region" description="Helical" evidence="1">
    <location>
        <begin position="161"/>
        <end position="181"/>
    </location>
</feature>
<keyword evidence="3" id="KW-1185">Reference proteome</keyword>
<keyword evidence="1" id="KW-0812">Transmembrane</keyword>
<dbReference type="RefSeq" id="WP_090257860.1">
    <property type="nucleotide sequence ID" value="NZ_FOIR01000001.1"/>
</dbReference>
<feature type="transmembrane region" description="Helical" evidence="1">
    <location>
        <begin position="84"/>
        <end position="107"/>
    </location>
</feature>
<accession>A0A1I0NU90</accession>
<reference evidence="3" key="1">
    <citation type="submission" date="2016-10" db="EMBL/GenBank/DDBJ databases">
        <authorList>
            <person name="Varghese N."/>
            <person name="Submissions S."/>
        </authorList>
    </citation>
    <scope>NUCLEOTIDE SEQUENCE [LARGE SCALE GENOMIC DNA]</scope>
    <source>
        <strain evidence="3">CGMCC 1.12402</strain>
    </source>
</reference>
<dbReference type="EMBL" id="FOIR01000001">
    <property type="protein sequence ID" value="SEW05257.1"/>
    <property type="molecule type" value="Genomic_DNA"/>
</dbReference>
<gene>
    <name evidence="2" type="ORF">SAMN05216290_1476</name>
</gene>